<dbReference type="PANTHER" id="PTHR24096:SF149">
    <property type="entry name" value="AMP-BINDING DOMAIN-CONTAINING PROTEIN-RELATED"/>
    <property type="match status" value="1"/>
</dbReference>
<evidence type="ECO:0008006" key="10">
    <source>
        <dbReference type="Google" id="ProtNLM"/>
    </source>
</evidence>
<dbReference type="SUPFAM" id="SSF56801">
    <property type="entry name" value="Acetyl-CoA synthetase-like"/>
    <property type="match status" value="1"/>
</dbReference>
<dbReference type="Pfam" id="PF13193">
    <property type="entry name" value="AMP-binding_C"/>
    <property type="match status" value="1"/>
</dbReference>
<dbReference type="InterPro" id="IPR025110">
    <property type="entry name" value="AMP-bd_C"/>
</dbReference>
<evidence type="ECO:0000256" key="4">
    <source>
        <dbReference type="ARBA" id="ARBA00023140"/>
    </source>
</evidence>
<feature type="domain" description="AMP-binding enzyme C-terminal" evidence="7">
    <location>
        <begin position="443"/>
        <end position="519"/>
    </location>
</feature>
<dbReference type="InterPro" id="IPR000873">
    <property type="entry name" value="AMP-dep_synth/lig_dom"/>
</dbReference>
<evidence type="ECO:0000259" key="7">
    <source>
        <dbReference type="Pfam" id="PF13193"/>
    </source>
</evidence>
<accession>A0AAV8Y9C2</accession>
<keyword evidence="3" id="KW-0436">Ligase</keyword>
<evidence type="ECO:0000256" key="5">
    <source>
        <dbReference type="SAM" id="Phobius"/>
    </source>
</evidence>
<dbReference type="EMBL" id="JAPWTK010000158">
    <property type="protein sequence ID" value="KAJ8947580.1"/>
    <property type="molecule type" value="Genomic_DNA"/>
</dbReference>
<dbReference type="FunFam" id="3.30.300.30:FF:000007">
    <property type="entry name" value="4-coumarate--CoA ligase 2"/>
    <property type="match status" value="1"/>
</dbReference>
<evidence type="ECO:0000256" key="1">
    <source>
        <dbReference type="ARBA" id="ARBA00004275"/>
    </source>
</evidence>
<comment type="similarity">
    <text evidence="2">Belongs to the ATP-dependent AMP-binding enzyme family.</text>
</comment>
<dbReference type="InterPro" id="IPR020845">
    <property type="entry name" value="AMP-binding_CS"/>
</dbReference>
<dbReference type="InterPro" id="IPR042099">
    <property type="entry name" value="ANL_N_sf"/>
</dbReference>
<protein>
    <recommendedName>
        <fullName evidence="10">Luciferin 4-monooxygenase</fullName>
    </recommendedName>
</protein>
<keyword evidence="4" id="KW-0576">Peroxisome</keyword>
<evidence type="ECO:0000256" key="2">
    <source>
        <dbReference type="ARBA" id="ARBA00006432"/>
    </source>
</evidence>
<keyword evidence="5" id="KW-0812">Transmembrane</keyword>
<dbReference type="Gene3D" id="3.40.50.12780">
    <property type="entry name" value="N-terminal domain of ligase-like"/>
    <property type="match status" value="1"/>
</dbReference>
<dbReference type="AlphaFoldDB" id="A0AAV8Y9C2"/>
<keyword evidence="5" id="KW-1133">Transmembrane helix</keyword>
<gene>
    <name evidence="8" type="ORF">NQ318_010092</name>
</gene>
<comment type="caution">
    <text evidence="8">The sequence shown here is derived from an EMBL/GenBank/DDBJ whole genome shotgun (WGS) entry which is preliminary data.</text>
</comment>
<feature type="transmembrane region" description="Helical" evidence="5">
    <location>
        <begin position="219"/>
        <end position="241"/>
    </location>
</feature>
<organism evidence="8 9">
    <name type="scientific">Aromia moschata</name>
    <dbReference type="NCBI Taxonomy" id="1265417"/>
    <lineage>
        <taxon>Eukaryota</taxon>
        <taxon>Metazoa</taxon>
        <taxon>Ecdysozoa</taxon>
        <taxon>Arthropoda</taxon>
        <taxon>Hexapoda</taxon>
        <taxon>Insecta</taxon>
        <taxon>Pterygota</taxon>
        <taxon>Neoptera</taxon>
        <taxon>Endopterygota</taxon>
        <taxon>Coleoptera</taxon>
        <taxon>Polyphaga</taxon>
        <taxon>Cucujiformia</taxon>
        <taxon>Chrysomeloidea</taxon>
        <taxon>Cerambycidae</taxon>
        <taxon>Cerambycinae</taxon>
        <taxon>Callichromatini</taxon>
        <taxon>Aromia</taxon>
    </lineage>
</organism>
<keyword evidence="5" id="KW-0472">Membrane</keyword>
<keyword evidence="9" id="KW-1185">Reference proteome</keyword>
<evidence type="ECO:0000259" key="6">
    <source>
        <dbReference type="Pfam" id="PF00501"/>
    </source>
</evidence>
<dbReference type="Proteomes" id="UP001162162">
    <property type="component" value="Unassembled WGS sequence"/>
</dbReference>
<dbReference type="PROSITE" id="PS00455">
    <property type="entry name" value="AMP_BINDING"/>
    <property type="match status" value="1"/>
</dbReference>
<evidence type="ECO:0000313" key="8">
    <source>
        <dbReference type="EMBL" id="KAJ8947580.1"/>
    </source>
</evidence>
<comment type="subcellular location">
    <subcellularLocation>
        <location evidence="1">Peroxisome</location>
    </subcellularLocation>
</comment>
<dbReference type="InterPro" id="IPR045851">
    <property type="entry name" value="AMP-bd_C_sf"/>
</dbReference>
<dbReference type="Pfam" id="PF00501">
    <property type="entry name" value="AMP-binding"/>
    <property type="match status" value="1"/>
</dbReference>
<reference evidence="8" key="1">
    <citation type="journal article" date="2023" name="Insect Mol. Biol.">
        <title>Genome sequencing provides insights into the evolution of gene families encoding plant cell wall-degrading enzymes in longhorned beetles.</title>
        <authorList>
            <person name="Shin N.R."/>
            <person name="Okamura Y."/>
            <person name="Kirsch R."/>
            <person name="Pauchet Y."/>
        </authorList>
    </citation>
    <scope>NUCLEOTIDE SEQUENCE</scope>
    <source>
        <strain evidence="8">AMC_N1</strain>
    </source>
</reference>
<dbReference type="GO" id="GO:0005777">
    <property type="term" value="C:peroxisome"/>
    <property type="evidence" value="ECO:0007669"/>
    <property type="project" value="UniProtKB-SubCell"/>
</dbReference>
<dbReference type="Gene3D" id="3.30.300.30">
    <property type="match status" value="1"/>
</dbReference>
<dbReference type="GO" id="GO:0016405">
    <property type="term" value="F:CoA-ligase activity"/>
    <property type="evidence" value="ECO:0007669"/>
    <property type="project" value="TreeGrafter"/>
</dbReference>
<dbReference type="PANTHER" id="PTHR24096">
    <property type="entry name" value="LONG-CHAIN-FATTY-ACID--COA LIGASE"/>
    <property type="match status" value="1"/>
</dbReference>
<evidence type="ECO:0000313" key="9">
    <source>
        <dbReference type="Proteomes" id="UP001162162"/>
    </source>
</evidence>
<evidence type="ECO:0000256" key="3">
    <source>
        <dbReference type="ARBA" id="ARBA00022598"/>
    </source>
</evidence>
<sequence length="534" mass="59981">MDSSKAHRWIDVNPNLSLGVTLFECMKKFSNRTLQYLPDTSKSDTYEQVLTRCVRTALKLKEKGIKKNDVVSMCSYNHGNCCVPLFATLFLGAIPANFDPRLSDMETVHLLKLVQPKVIFVGSDAVEFMEKNVTESKVTTELVVFGDSEKYPNFSEYLKPQPHEANFRPVDVDADDTALIMFSSGTTGMPKGICLSHRSILLRIPTSHLHVVKIDTDPMVALLFTTFYWISAVACFIEIVVHGDSIVVRQSFDPVQAWKDIDRYKVTYLFLSTNLAYQIYQNHPKNVDASSLKVLLVGGYSVGSQMIDGLRAIMPNINIINGYGQTEAPSLISRFDPTNPEDVKLMIQKPGSCGRIIPMLQWKVVDPDTGKELGPNEKGELRYKGEKCMNGYYKMDASAAFDSEGYIKTGDIVYYDEDYCLFIVDRIKAMFKYKGWHVVPAVIEEVLLSHPAVKEAAVVGVPAGSDGDHPMGVVVLHEHYKNITPKEIESYVEKRVTDFQKLRGGVKFVDKLLRTATGKVKRNVVRDLILEGKY</sequence>
<feature type="domain" description="AMP-dependent synthetase/ligase" evidence="6">
    <location>
        <begin position="30"/>
        <end position="393"/>
    </location>
</feature>
<proteinExistence type="inferred from homology"/>
<name>A0AAV8Y9C2_9CUCU</name>